<dbReference type="eggNOG" id="COG4643">
    <property type="taxonomic scope" value="Bacteria"/>
</dbReference>
<dbReference type="InterPro" id="IPR036977">
    <property type="entry name" value="DNA_primase_Znf_CHC2"/>
</dbReference>
<dbReference type="SMART" id="SM00778">
    <property type="entry name" value="Prim_Zn_Ribbon"/>
    <property type="match status" value="1"/>
</dbReference>
<dbReference type="GO" id="GO:0006260">
    <property type="term" value="P:DNA replication"/>
    <property type="evidence" value="ECO:0007669"/>
    <property type="project" value="InterPro"/>
</dbReference>
<dbReference type="GO" id="GO:0004386">
    <property type="term" value="F:helicase activity"/>
    <property type="evidence" value="ECO:0007669"/>
    <property type="project" value="InterPro"/>
</dbReference>
<dbReference type="KEGG" id="syc:syc0804_c"/>
<sequence>MKVMSRISDAARGRWPEILNKLGGVAPEFLVVSKTKESPCPCCGGETRYRFDDLDGNGTWFCSHCGGRDQKGGGGTGFDLLMRLKGWDFSEAARQVEQFLGIKRDRPDPPIRGASAFWRYSDDFYVIRWDKPGQKKSIRPCRWNGEKWEWKRPTGKLPLFNLDRLRALPDAVVIVVEGEKAADAAAKLFPNFVVTTWHGGTKNWQTADWSPLRGRKVALWPDADAVGIIAMQSIAGAIEAAELRLVRNPEGVPEAWDLADADWSPEHALNWLKANCYEPEPDLDPPACVEASEVENAEPSLEATSSGSEARSRSRDDDSLYTALGYDKDRYYYLPRGTKQIVELTANSHRKLNLIQIAPLNYWEMTFPRKNGADWESAANWLMRECEAVGVFDPSRIRGRGAWWDDGKTILHLGGRLVVEGAETTSMTVRGSRYIYERAVDLQSFATTEVDPDDAIAILLLANEFSWDVPASGALLAGWTALAPFCGALEWRPHVWVTGNPGSGKSTVLRDYVRGILRGACHVVQSSTSEAGVRSLLGRDAIPVVFDEADPSDDTNKGQMDNLLGFIRAASSDDSGSIYKGRTDGGCNRFDARAMFCMSSVNVPISRQSDRDRFCLLSLRRGDPNHDWKGLRLRMAELITPDVGKRIAARTLRLIPTIRANARTLAAVLAGRYSQRFGDQCGTLLAGAYSLMSEDVLTPEEAASWVDSMDWSSYAPDDTDTEERECIQHLLQTQVQLEGGRRAQIGELVQIAIASPFTPNSVVSIVDRPTAIAILGRHGFKIVAVDGQTYLAVSNRSKEISSWVRQTRWANAYVSALRKLPGAITPKQGMHFAGVGTQRCTLIPLTAIDC</sequence>
<evidence type="ECO:0000259" key="2">
    <source>
        <dbReference type="SMART" id="SM00778"/>
    </source>
</evidence>
<dbReference type="GO" id="GO:0003677">
    <property type="term" value="F:DNA binding"/>
    <property type="evidence" value="ECO:0007669"/>
    <property type="project" value="InterPro"/>
</dbReference>
<feature type="region of interest" description="Disordered" evidence="1">
    <location>
        <begin position="292"/>
        <end position="314"/>
    </location>
</feature>
<dbReference type="GO" id="GO:0008270">
    <property type="term" value="F:zinc ion binding"/>
    <property type="evidence" value="ECO:0007669"/>
    <property type="project" value="InterPro"/>
</dbReference>
<evidence type="ECO:0000313" key="4">
    <source>
        <dbReference type="Proteomes" id="UP000001175"/>
    </source>
</evidence>
<dbReference type="Proteomes" id="UP000001175">
    <property type="component" value="Chromosome"/>
</dbReference>
<dbReference type="InterPro" id="IPR034154">
    <property type="entry name" value="TOPRIM_DnaG/twinkle"/>
</dbReference>
<gene>
    <name evidence="3" type="ordered locus">syc0804_c</name>
</gene>
<protein>
    <recommendedName>
        <fullName evidence="2">DNA primase/helicase Gp4 N-terminal Bacteriophage T7-like domain-containing protein</fullName>
    </recommendedName>
</protein>
<accession>A0A0H3K4E6</accession>
<dbReference type="Gene3D" id="3.90.580.10">
    <property type="entry name" value="Zinc finger, CHC2-type domain"/>
    <property type="match status" value="1"/>
</dbReference>
<reference evidence="3 4" key="1">
    <citation type="journal article" date="2007" name="Photosyn. Res.">
        <title>Complete nucleotide sequence of the freshwater unicellular cyanobacterium Synechococcus elongatus PCC 6301 chromosome: gene content and organization.</title>
        <authorList>
            <person name="Sugita C."/>
            <person name="Ogata K."/>
            <person name="Shikata M."/>
            <person name="Jikuya H."/>
            <person name="Takano J."/>
            <person name="Furumichi M."/>
            <person name="Kanehisa M."/>
            <person name="Omata T."/>
            <person name="Sugiura M."/>
            <person name="Sugita M."/>
        </authorList>
    </citation>
    <scope>NUCLEOTIDE SEQUENCE [LARGE SCALE GENOMIC DNA]</scope>
    <source>
        <strain evidence="4">ATCC 27144 / PCC 6301 / SAUG 1402/1</strain>
    </source>
</reference>
<proteinExistence type="predicted"/>
<dbReference type="AlphaFoldDB" id="A0A0H3K4E6"/>
<dbReference type="Pfam" id="PF08273">
    <property type="entry name" value="Zn_Ribbon_Prim"/>
    <property type="match status" value="1"/>
</dbReference>
<evidence type="ECO:0000313" key="3">
    <source>
        <dbReference type="EMBL" id="BAD78994.1"/>
    </source>
</evidence>
<name>A0A0H3K4E6_SYNP6</name>
<organism evidence="3 4">
    <name type="scientific">Synechococcus sp. (strain ATCC 27144 / PCC 6301 / SAUG 1402/1)</name>
    <name type="common">Anacystis nidulans</name>
    <dbReference type="NCBI Taxonomy" id="269084"/>
    <lineage>
        <taxon>Bacteria</taxon>
        <taxon>Bacillati</taxon>
        <taxon>Cyanobacteriota</taxon>
        <taxon>Cyanophyceae</taxon>
        <taxon>Synechococcales</taxon>
        <taxon>Synechococcaceae</taxon>
        <taxon>Synechococcus</taxon>
    </lineage>
</organism>
<dbReference type="eggNOG" id="COG5519">
    <property type="taxonomic scope" value="Bacteria"/>
</dbReference>
<dbReference type="CDD" id="cd01029">
    <property type="entry name" value="TOPRIM_primases"/>
    <property type="match status" value="1"/>
</dbReference>
<evidence type="ECO:0000256" key="1">
    <source>
        <dbReference type="SAM" id="MobiDB-lite"/>
    </source>
</evidence>
<dbReference type="InterPro" id="IPR013237">
    <property type="entry name" value="Phage_T7_Gp4_N"/>
</dbReference>
<feature type="domain" description="DNA primase/helicase Gp4 N-terminal Bacteriophage T7-like" evidence="2">
    <location>
        <begin position="35"/>
        <end position="78"/>
    </location>
</feature>
<dbReference type="EMBL" id="AP008231">
    <property type="protein sequence ID" value="BAD78994.1"/>
    <property type="molecule type" value="Genomic_DNA"/>
</dbReference>
<dbReference type="SUPFAM" id="SSF57783">
    <property type="entry name" value="Zinc beta-ribbon"/>
    <property type="match status" value="1"/>
</dbReference>